<reference evidence="7 8" key="1">
    <citation type="submission" date="2020-02" db="EMBL/GenBank/DDBJ databases">
        <title>complete genome sequence of Rhodobacteraceae bacterium.</title>
        <authorList>
            <person name="Park J."/>
            <person name="Kim Y.-S."/>
            <person name="Kim K.-H."/>
        </authorList>
    </citation>
    <scope>NUCLEOTIDE SEQUENCE [LARGE SCALE GENOMIC DNA]</scope>
    <source>
        <strain evidence="7 8">RR4-56</strain>
    </source>
</reference>
<dbReference type="RefSeq" id="WP_165100619.1">
    <property type="nucleotide sequence ID" value="NZ_CP049056.1"/>
</dbReference>
<dbReference type="InterPro" id="IPR009915">
    <property type="entry name" value="NnrU_dom"/>
</dbReference>
<protein>
    <submittedName>
        <fullName evidence="7">NnrU family protein</fullName>
    </submittedName>
</protein>
<keyword evidence="8" id="KW-1185">Reference proteome</keyword>
<dbReference type="EMBL" id="CP049056">
    <property type="protein sequence ID" value="QIE56825.1"/>
    <property type="molecule type" value="Genomic_DNA"/>
</dbReference>
<keyword evidence="2 5" id="KW-0812">Transmembrane</keyword>
<evidence type="ECO:0000259" key="6">
    <source>
        <dbReference type="Pfam" id="PF07298"/>
    </source>
</evidence>
<dbReference type="Pfam" id="PF07298">
    <property type="entry name" value="NnrU"/>
    <property type="match status" value="1"/>
</dbReference>
<evidence type="ECO:0000256" key="5">
    <source>
        <dbReference type="SAM" id="Phobius"/>
    </source>
</evidence>
<evidence type="ECO:0000313" key="8">
    <source>
        <dbReference type="Proteomes" id="UP000503336"/>
    </source>
</evidence>
<keyword evidence="3 5" id="KW-1133">Transmembrane helix</keyword>
<feature type="transmembrane region" description="Helical" evidence="5">
    <location>
        <begin position="123"/>
        <end position="141"/>
    </location>
</feature>
<feature type="transmembrane region" description="Helical" evidence="5">
    <location>
        <begin position="162"/>
        <end position="182"/>
    </location>
</feature>
<feature type="transmembrane region" description="Helical" evidence="5">
    <location>
        <begin position="6"/>
        <end position="24"/>
    </location>
</feature>
<feature type="domain" description="NnrU" evidence="6">
    <location>
        <begin position="4"/>
        <end position="185"/>
    </location>
</feature>
<name>A0A7L5BY27_9RHOB</name>
<comment type="subcellular location">
    <subcellularLocation>
        <location evidence="1">Membrane</location>
        <topology evidence="1">Multi-pass membrane protein</topology>
    </subcellularLocation>
</comment>
<dbReference type="KEGG" id="hdh:G5B40_16105"/>
<evidence type="ECO:0000256" key="2">
    <source>
        <dbReference type="ARBA" id="ARBA00022692"/>
    </source>
</evidence>
<accession>A0A7L5BY27</accession>
<feature type="transmembrane region" description="Helical" evidence="5">
    <location>
        <begin position="36"/>
        <end position="56"/>
    </location>
</feature>
<sequence length="188" mass="20384">MLTLALGFSLWSATHFLPSALPGLREWLIDAIGPQAYRGAFSLIVALSLVLIVWGFRAAPFIPVYDPPAWGIHVNNVLMLFAVYLFGVGGAKGWLATKIRHPMLTGALVWSAAHLLANGDQASILLFGGMALWAIGMIWMINRRVGAWAPRKSAGTAAEIRLVLITILIYAVIAFTHGWLLGVRPFPG</sequence>
<evidence type="ECO:0000256" key="4">
    <source>
        <dbReference type="ARBA" id="ARBA00023136"/>
    </source>
</evidence>
<evidence type="ECO:0000313" key="7">
    <source>
        <dbReference type="EMBL" id="QIE56825.1"/>
    </source>
</evidence>
<gene>
    <name evidence="7" type="ORF">G5B40_16105</name>
</gene>
<evidence type="ECO:0000256" key="1">
    <source>
        <dbReference type="ARBA" id="ARBA00004141"/>
    </source>
</evidence>
<proteinExistence type="predicted"/>
<dbReference type="AlphaFoldDB" id="A0A7L5BY27"/>
<organism evidence="7 8">
    <name type="scientific">Pikeienuella piscinae</name>
    <dbReference type="NCBI Taxonomy" id="2748098"/>
    <lineage>
        <taxon>Bacteria</taxon>
        <taxon>Pseudomonadati</taxon>
        <taxon>Pseudomonadota</taxon>
        <taxon>Alphaproteobacteria</taxon>
        <taxon>Rhodobacterales</taxon>
        <taxon>Paracoccaceae</taxon>
        <taxon>Pikeienuella</taxon>
    </lineage>
</organism>
<dbReference type="Proteomes" id="UP000503336">
    <property type="component" value="Chromosome"/>
</dbReference>
<feature type="transmembrane region" description="Helical" evidence="5">
    <location>
        <begin position="68"/>
        <end position="87"/>
    </location>
</feature>
<evidence type="ECO:0000256" key="3">
    <source>
        <dbReference type="ARBA" id="ARBA00022989"/>
    </source>
</evidence>
<dbReference type="GO" id="GO:0016020">
    <property type="term" value="C:membrane"/>
    <property type="evidence" value="ECO:0007669"/>
    <property type="project" value="UniProtKB-SubCell"/>
</dbReference>
<keyword evidence="4 5" id="KW-0472">Membrane</keyword>